<name>K0K3M7_SACES</name>
<evidence type="ECO:0000313" key="3">
    <source>
        <dbReference type="Proteomes" id="UP000006281"/>
    </source>
</evidence>
<evidence type="ECO:0008006" key="4">
    <source>
        <dbReference type="Google" id="ProtNLM"/>
    </source>
</evidence>
<feature type="compositionally biased region" description="Polar residues" evidence="1">
    <location>
        <begin position="16"/>
        <end position="25"/>
    </location>
</feature>
<evidence type="ECO:0000313" key="2">
    <source>
        <dbReference type="EMBL" id="CCH32177.1"/>
    </source>
</evidence>
<organism evidence="2 3">
    <name type="scientific">Saccharothrix espanaensis (strain ATCC 51144 / DSM 44229 / JCM 9112 / NBRC 15066 / NRRL 15764)</name>
    <dbReference type="NCBI Taxonomy" id="1179773"/>
    <lineage>
        <taxon>Bacteria</taxon>
        <taxon>Bacillati</taxon>
        <taxon>Actinomycetota</taxon>
        <taxon>Actinomycetes</taxon>
        <taxon>Pseudonocardiales</taxon>
        <taxon>Pseudonocardiaceae</taxon>
        <taxon>Saccharothrix</taxon>
    </lineage>
</organism>
<sequence>MPETMRAPAGNEPRSSHTPTASAVSQPKWPIHTAALARRAPPAAPRLSPVDSDTPPFLPLRATGTASPGVCRPLPGGRRADHDRAMSMMAAPEPVLEPAAVLSGFHETFRRMGLNTELTIQLAAQVFALVEVLIARGVIGLDELTRRQRALEERLRADSDADNVVQLADESDKYALDTERVEIDCADRLPLCHAACCRLRFALSRQDVEEGTVQWEIARPYLNRRREDGYCVHSAPDTRSCQVYDQRPGVCRRYDCRNDSRIWLDFPNRIPNPDLATLTP</sequence>
<dbReference type="eggNOG" id="COG0727">
    <property type="taxonomic scope" value="Bacteria"/>
</dbReference>
<dbReference type="InterPro" id="IPR005358">
    <property type="entry name" value="Puta_zinc/iron-chelating_dom"/>
</dbReference>
<dbReference type="EMBL" id="HE804045">
    <property type="protein sequence ID" value="CCH32177.1"/>
    <property type="molecule type" value="Genomic_DNA"/>
</dbReference>
<dbReference type="Proteomes" id="UP000006281">
    <property type="component" value="Chromosome"/>
</dbReference>
<dbReference type="KEGG" id="sesp:BN6_49070"/>
<proteinExistence type="predicted"/>
<evidence type="ECO:0000256" key="1">
    <source>
        <dbReference type="SAM" id="MobiDB-lite"/>
    </source>
</evidence>
<keyword evidence="3" id="KW-1185">Reference proteome</keyword>
<dbReference type="HOGENOM" id="CLU_993544_0_0_11"/>
<feature type="region of interest" description="Disordered" evidence="1">
    <location>
        <begin position="1"/>
        <end position="27"/>
    </location>
</feature>
<gene>
    <name evidence="2" type="ordered locus">BN6_49070</name>
</gene>
<dbReference type="Pfam" id="PF03692">
    <property type="entry name" value="CxxCxxCC"/>
    <property type="match status" value="1"/>
</dbReference>
<protein>
    <recommendedName>
        <fullName evidence="4">YkgJ family cysteine cluster protein</fullName>
    </recommendedName>
</protein>
<dbReference type="AlphaFoldDB" id="K0K3M7"/>
<accession>K0K3M7</accession>
<dbReference type="PATRIC" id="fig|1179773.3.peg.4922"/>
<reference evidence="2 3" key="1">
    <citation type="journal article" date="2012" name="BMC Genomics">
        <title>Complete genome sequence of Saccharothrix espanaensis DSM 44229T and comparison to the other completely sequenced Pseudonocardiaceae.</title>
        <authorList>
            <person name="Strobel T."/>
            <person name="Al-Dilaimi A."/>
            <person name="Blom J."/>
            <person name="Gessner A."/>
            <person name="Kalinowski J."/>
            <person name="Luzhetska M."/>
            <person name="Puhler A."/>
            <person name="Szczepanowski R."/>
            <person name="Bechthold A."/>
            <person name="Ruckert C."/>
        </authorList>
    </citation>
    <scope>NUCLEOTIDE SEQUENCE [LARGE SCALE GENOMIC DNA]</scope>
    <source>
        <strain evidence="3">ATCC 51144 / DSM 44229 / JCM 9112 / NBRC 15066 / NRRL 15764</strain>
    </source>
</reference>